<protein>
    <submittedName>
        <fullName evidence="1">Uncharacterized protein</fullName>
    </submittedName>
</protein>
<proteinExistence type="predicted"/>
<reference evidence="1 2" key="1">
    <citation type="submission" date="2018-04" db="EMBL/GenBank/DDBJ databases">
        <title>Complete genome uncultured novel isolate.</title>
        <authorList>
            <person name="Merlino G."/>
        </authorList>
    </citation>
    <scope>NUCLEOTIDE SEQUENCE [LARGE SCALE GENOMIC DNA]</scope>
    <source>
        <strain evidence="2">R1DC9</strain>
    </source>
</reference>
<gene>
    <name evidence="1" type="ORF">DCC35_15350</name>
</gene>
<dbReference type="AlphaFoldDB" id="A0A4D7JV07"/>
<dbReference type="Proteomes" id="UP000298616">
    <property type="component" value="Chromosome"/>
</dbReference>
<dbReference type="OrthoDB" id="197037at2"/>
<evidence type="ECO:0000313" key="2">
    <source>
        <dbReference type="Proteomes" id="UP000298616"/>
    </source>
</evidence>
<organism evidence="1 2">
    <name type="scientific">Mangrovivirga cuniculi</name>
    <dbReference type="NCBI Taxonomy" id="2715131"/>
    <lineage>
        <taxon>Bacteria</taxon>
        <taxon>Pseudomonadati</taxon>
        <taxon>Bacteroidota</taxon>
        <taxon>Cytophagia</taxon>
        <taxon>Cytophagales</taxon>
        <taxon>Mangrovivirgaceae</taxon>
        <taxon>Mangrovivirga</taxon>
    </lineage>
</organism>
<keyword evidence="2" id="KW-1185">Reference proteome</keyword>
<evidence type="ECO:0000313" key="1">
    <source>
        <dbReference type="EMBL" id="QCK16016.1"/>
    </source>
</evidence>
<dbReference type="EMBL" id="CP028923">
    <property type="protein sequence ID" value="QCK16016.1"/>
    <property type="molecule type" value="Genomic_DNA"/>
</dbReference>
<accession>A0A4D7JV07</accession>
<sequence length="158" mass="18414">MARPNKSLINALRKAAEKLNESDKYQWGHMGSCNCGFLAQEITNLNKGEIHTYAMQKYGDWTEQAMDYCTDSKQPFDLIINTMVNEGLTIEDLIELERLKNKEVLKRIPNKDYLRHNKKDDVVKYMNAWADLLEEKLLEKESRKNSKVEIEISEPVFA</sequence>
<dbReference type="KEGG" id="fpf:DCC35_15350"/>
<name>A0A4D7JV07_9BACT</name>
<dbReference type="RefSeq" id="WP_137091615.1">
    <property type="nucleotide sequence ID" value="NZ_CP028923.1"/>
</dbReference>